<keyword evidence="2" id="KW-1185">Reference proteome</keyword>
<evidence type="ECO:0000313" key="1">
    <source>
        <dbReference type="EMBL" id="TBN56734.1"/>
    </source>
</evidence>
<name>A0A4Q9GRL8_9MICO</name>
<gene>
    <name evidence="1" type="ORF">EYE40_04590</name>
</gene>
<dbReference type="SUPFAM" id="SSF63411">
    <property type="entry name" value="LuxS/MPP-like metallohydrolase"/>
    <property type="match status" value="2"/>
</dbReference>
<dbReference type="RefSeq" id="WP_130980844.1">
    <property type="nucleotide sequence ID" value="NZ_SISG01000001.1"/>
</dbReference>
<dbReference type="Proteomes" id="UP000294194">
    <property type="component" value="Unassembled WGS sequence"/>
</dbReference>
<accession>A0A4Q9GRL8</accession>
<dbReference type="AlphaFoldDB" id="A0A4Q9GRL8"/>
<reference evidence="2" key="1">
    <citation type="submission" date="2019-02" db="EMBL/GenBank/DDBJ databases">
        <title>Glaciihabitans arcticus sp. nov., a psychrotolerant bacterium isolated from polar soil.</title>
        <authorList>
            <person name="Dahal R.H."/>
        </authorList>
    </citation>
    <scope>NUCLEOTIDE SEQUENCE [LARGE SCALE GENOMIC DNA]</scope>
    <source>
        <strain evidence="2">RP-3-7</strain>
    </source>
</reference>
<dbReference type="EMBL" id="SISG01000001">
    <property type="protein sequence ID" value="TBN56734.1"/>
    <property type="molecule type" value="Genomic_DNA"/>
</dbReference>
<organism evidence="1 2">
    <name type="scientific">Glaciihabitans arcticus</name>
    <dbReference type="NCBI Taxonomy" id="2668039"/>
    <lineage>
        <taxon>Bacteria</taxon>
        <taxon>Bacillati</taxon>
        <taxon>Actinomycetota</taxon>
        <taxon>Actinomycetes</taxon>
        <taxon>Micrococcales</taxon>
        <taxon>Microbacteriaceae</taxon>
        <taxon>Glaciihabitans</taxon>
    </lineage>
</organism>
<dbReference type="GO" id="GO:0046872">
    <property type="term" value="F:metal ion binding"/>
    <property type="evidence" value="ECO:0007669"/>
    <property type="project" value="InterPro"/>
</dbReference>
<evidence type="ECO:0000313" key="2">
    <source>
        <dbReference type="Proteomes" id="UP000294194"/>
    </source>
</evidence>
<comment type="caution">
    <text evidence="1">The sequence shown here is derived from an EMBL/GenBank/DDBJ whole genome shotgun (WGS) entry which is preliminary data.</text>
</comment>
<dbReference type="Gene3D" id="3.30.830.10">
    <property type="entry name" value="Metalloenzyme, LuxS/M16 peptidase-like"/>
    <property type="match status" value="2"/>
</dbReference>
<sequence length="501" mass="53891">MSVTEPRVGRHNGILLLEADIALPLTGTLFFGVGSRDESPRSVGLAHLVEHLVMRGVGRVAIPHNATTAPDNLSFYATGTPDLVADFLSRVSTSIAALGQTTPEALQAEIDTVATELGDGYEDTELGPLQLLYGLTGPGLIGMGHPALSSFTLDDVRAFAKRWLHTGNAAIAFTGPIPAGLAVNLPEGIAPVRGATPSPQHPLPGWTPSPAGPLSLSVELTGSTTVMIALRAMVEIALMDALRRDSSLVYGVEPALLRIEGDRHELTIWINPPEDNLEKTVVLAVQTIRALARDGFDDELFRHTLDMARNEATLPNSHGMWLDDYAVELLRGETPTSFNEMATGVDTLDAEQIRATLAAGMPSLLVTVGRQELDGDTLKKLDLPFITSHTLVGEGKSSRELFKELMRPGIEILSPRFGRGMRGTQLVIEPRRLGFLFPDGSISLPLDEIVLAGRSPDGKWDLTLQNGNGAIIDPKDWRGGDKHVGAFMAKLDPAVVYERRT</sequence>
<dbReference type="InterPro" id="IPR011249">
    <property type="entry name" value="Metalloenz_LuxS/M16"/>
</dbReference>
<proteinExistence type="predicted"/>
<protein>
    <submittedName>
        <fullName evidence="1">Insulinase family protein</fullName>
    </submittedName>
</protein>